<feature type="domain" description="Zn(2)-C6 fungal-type" evidence="9">
    <location>
        <begin position="112"/>
        <end position="143"/>
    </location>
</feature>
<dbReference type="PROSITE" id="PS50048">
    <property type="entry name" value="ZN2_CY6_FUNGAL_2"/>
    <property type="match status" value="1"/>
</dbReference>
<sequence>MSNDQAKNSAPVQEHTYPAIAPYQHFNGANSYPPPGPYPIYGYPPPSEGGHVDGTPPNGAHPGAPYMMYPPPAPGVLYYPGPPSGQAFPQFTGTPSTTSSGNRPKRKQVKMACTNCATACKRCDEARPCERCVKYGISETCVDGVRKERKKGVKRGPYKRKNKQNSGDAAYGDPEWQPSGSPNSPPAVPPAMHALPPFPPPEGYWPYMYPPPAFMPPGHEGHPGHEGVPNGNGQPPMLSYYPVPPPGYPPFPHYAHPGTGVYSPHHPNGAPVQPPAEAASHADSQSVDTDSQGRTEESPPAPSNQRKRTRTSKNGEPKAKKAKTGVGAQGTKAANGAAKGDDQISDDHGGN</sequence>
<feature type="region of interest" description="Disordered" evidence="8">
    <location>
        <begin position="218"/>
        <end position="241"/>
    </location>
</feature>
<dbReference type="STRING" id="936435.F8PL73"/>
<accession>F8PL73</accession>
<dbReference type="PANTHER" id="PTHR47659:SF7">
    <property type="entry name" value="FUNGAL TRANSCRIPTIONAL REGULATORY PROTEIN, N-TERMINAL DOMAIN-CONTAINING PROTEIN"/>
    <property type="match status" value="1"/>
</dbReference>
<evidence type="ECO:0000256" key="5">
    <source>
        <dbReference type="ARBA" id="ARBA00023163"/>
    </source>
</evidence>
<evidence type="ECO:0000256" key="3">
    <source>
        <dbReference type="ARBA" id="ARBA00023015"/>
    </source>
</evidence>
<keyword evidence="3" id="KW-0805">Transcription regulation</keyword>
<gene>
    <name evidence="10" type="ORF">SERLA73DRAFT_175691</name>
</gene>
<dbReference type="PANTHER" id="PTHR47659">
    <property type="entry name" value="ZN(II)2CYS6 TRANSCRIPTION FACTOR (EUROFUNG)-RELATED"/>
    <property type="match status" value="1"/>
</dbReference>
<dbReference type="CDD" id="cd00067">
    <property type="entry name" value="GAL4"/>
    <property type="match status" value="1"/>
</dbReference>
<dbReference type="eggNOG" id="ENOG502S5JI">
    <property type="taxonomic scope" value="Eukaryota"/>
</dbReference>
<evidence type="ECO:0000256" key="8">
    <source>
        <dbReference type="SAM" id="MobiDB-lite"/>
    </source>
</evidence>
<dbReference type="InterPro" id="IPR036864">
    <property type="entry name" value="Zn2-C6_fun-type_DNA-bd_sf"/>
</dbReference>
<organism evidence="11">
    <name type="scientific">Serpula lacrymans var. lacrymans (strain S7.3)</name>
    <name type="common">Dry rot fungus</name>
    <dbReference type="NCBI Taxonomy" id="936435"/>
    <lineage>
        <taxon>Eukaryota</taxon>
        <taxon>Fungi</taxon>
        <taxon>Dikarya</taxon>
        <taxon>Basidiomycota</taxon>
        <taxon>Agaricomycotina</taxon>
        <taxon>Agaricomycetes</taxon>
        <taxon>Agaricomycetidae</taxon>
        <taxon>Boletales</taxon>
        <taxon>Coniophorineae</taxon>
        <taxon>Serpulaceae</taxon>
        <taxon>Serpula</taxon>
    </lineage>
</organism>
<dbReference type="OMA" id="PGMVYAY"/>
<feature type="compositionally biased region" description="Basic residues" evidence="8">
    <location>
        <begin position="147"/>
        <end position="163"/>
    </location>
</feature>
<keyword evidence="2" id="KW-0862">Zinc</keyword>
<dbReference type="OrthoDB" id="5575144at2759"/>
<dbReference type="Proteomes" id="UP000008063">
    <property type="component" value="Unassembled WGS sequence"/>
</dbReference>
<feature type="compositionally biased region" description="Basic and acidic residues" evidence="8">
    <location>
        <begin position="339"/>
        <end position="351"/>
    </location>
</feature>
<keyword evidence="11" id="KW-1185">Reference proteome</keyword>
<evidence type="ECO:0000313" key="11">
    <source>
        <dbReference type="Proteomes" id="UP000008063"/>
    </source>
</evidence>
<dbReference type="GO" id="GO:0003677">
    <property type="term" value="F:DNA binding"/>
    <property type="evidence" value="ECO:0007669"/>
    <property type="project" value="UniProtKB-KW"/>
</dbReference>
<dbReference type="GO" id="GO:0008270">
    <property type="term" value="F:zinc ion binding"/>
    <property type="evidence" value="ECO:0007669"/>
    <property type="project" value="InterPro"/>
</dbReference>
<keyword evidence="5" id="KW-0804">Transcription</keyword>
<dbReference type="AlphaFoldDB" id="F8PL73"/>
<dbReference type="GO" id="GO:0000981">
    <property type="term" value="F:DNA-binding transcription factor activity, RNA polymerase II-specific"/>
    <property type="evidence" value="ECO:0007669"/>
    <property type="project" value="InterPro"/>
</dbReference>
<feature type="compositionally biased region" description="Low complexity" evidence="8">
    <location>
        <begin position="226"/>
        <end position="241"/>
    </location>
</feature>
<dbReference type="HOGENOM" id="CLU_040323_0_0_1"/>
<feature type="region of interest" description="Disordered" evidence="8">
    <location>
        <begin position="1"/>
        <end position="28"/>
    </location>
</feature>
<dbReference type="EMBL" id="GL945475">
    <property type="protein sequence ID" value="EGO03981.1"/>
    <property type="molecule type" value="Genomic_DNA"/>
</dbReference>
<keyword evidence="4" id="KW-0238">DNA-binding</keyword>
<feature type="compositionally biased region" description="Polar residues" evidence="8">
    <location>
        <begin position="1"/>
        <end position="11"/>
    </location>
</feature>
<feature type="region of interest" description="Disordered" evidence="8">
    <location>
        <begin position="253"/>
        <end position="351"/>
    </location>
</feature>
<dbReference type="SMART" id="SM00066">
    <property type="entry name" value="GAL4"/>
    <property type="match status" value="1"/>
</dbReference>
<keyword evidence="6" id="KW-0539">Nucleus</keyword>
<evidence type="ECO:0000256" key="7">
    <source>
        <dbReference type="ARBA" id="ARBA00040903"/>
    </source>
</evidence>
<dbReference type="Gene3D" id="4.10.240.10">
    <property type="entry name" value="Zn(2)-C6 fungal-type DNA-binding domain"/>
    <property type="match status" value="1"/>
</dbReference>
<evidence type="ECO:0000256" key="2">
    <source>
        <dbReference type="ARBA" id="ARBA00022833"/>
    </source>
</evidence>
<feature type="region of interest" description="Disordered" evidence="8">
    <location>
        <begin position="147"/>
        <end position="194"/>
    </location>
</feature>
<evidence type="ECO:0000259" key="9">
    <source>
        <dbReference type="PROSITE" id="PS50048"/>
    </source>
</evidence>
<name>F8PL73_SERL3</name>
<evidence type="ECO:0000256" key="6">
    <source>
        <dbReference type="ARBA" id="ARBA00023242"/>
    </source>
</evidence>
<dbReference type="SUPFAM" id="SSF57701">
    <property type="entry name" value="Zn2/Cys6 DNA-binding domain"/>
    <property type="match status" value="1"/>
</dbReference>
<dbReference type="InterPro" id="IPR050335">
    <property type="entry name" value="ERT1_acuK_gluconeogen_tf"/>
</dbReference>
<protein>
    <recommendedName>
        <fullName evidence="7">Transcription activator of gluconeogenesis ERT1</fullName>
    </recommendedName>
</protein>
<dbReference type="InParanoid" id="F8PL73"/>
<evidence type="ECO:0000256" key="1">
    <source>
        <dbReference type="ARBA" id="ARBA00022723"/>
    </source>
</evidence>
<proteinExistence type="predicted"/>
<evidence type="ECO:0000313" key="10">
    <source>
        <dbReference type="EMBL" id="EGO03981.1"/>
    </source>
</evidence>
<evidence type="ECO:0000256" key="4">
    <source>
        <dbReference type="ARBA" id="ARBA00023125"/>
    </source>
</evidence>
<dbReference type="InterPro" id="IPR001138">
    <property type="entry name" value="Zn2Cys6_DnaBD"/>
</dbReference>
<reference evidence="11" key="1">
    <citation type="journal article" date="2011" name="Science">
        <title>The plant cell wall-decomposing machinery underlies the functional diversity of forest fungi.</title>
        <authorList>
            <person name="Eastwood D.C."/>
            <person name="Floudas D."/>
            <person name="Binder M."/>
            <person name="Majcherczyk A."/>
            <person name="Schneider P."/>
            <person name="Aerts A."/>
            <person name="Asiegbu F.O."/>
            <person name="Baker S.E."/>
            <person name="Barry K."/>
            <person name="Bendiksby M."/>
            <person name="Blumentritt M."/>
            <person name="Coutinho P.M."/>
            <person name="Cullen D."/>
            <person name="de Vries R.P."/>
            <person name="Gathman A."/>
            <person name="Goodell B."/>
            <person name="Henrissat B."/>
            <person name="Ihrmark K."/>
            <person name="Kauserud H."/>
            <person name="Kohler A."/>
            <person name="LaButti K."/>
            <person name="Lapidus A."/>
            <person name="Lavin J.L."/>
            <person name="Lee Y.-H."/>
            <person name="Lindquist E."/>
            <person name="Lilly W."/>
            <person name="Lucas S."/>
            <person name="Morin E."/>
            <person name="Murat C."/>
            <person name="Oguiza J.A."/>
            <person name="Park J."/>
            <person name="Pisabarro A.G."/>
            <person name="Riley R."/>
            <person name="Rosling A."/>
            <person name="Salamov A."/>
            <person name="Schmidt O."/>
            <person name="Schmutz J."/>
            <person name="Skrede I."/>
            <person name="Stenlid J."/>
            <person name="Wiebenga A."/>
            <person name="Xie X."/>
            <person name="Kuees U."/>
            <person name="Hibbett D.S."/>
            <person name="Hoffmeister D."/>
            <person name="Hoegberg N."/>
            <person name="Martin F."/>
            <person name="Grigoriev I.V."/>
            <person name="Watkinson S.C."/>
        </authorList>
    </citation>
    <scope>NUCLEOTIDE SEQUENCE [LARGE SCALE GENOMIC DNA]</scope>
    <source>
        <strain evidence="11">strain S7.3</strain>
    </source>
</reference>
<keyword evidence="1" id="KW-0479">Metal-binding</keyword>